<accession>W6U113</accession>
<keyword evidence="3" id="KW-1185">Reference proteome</keyword>
<organism evidence="2 3">
    <name type="scientific">Echinococcus granulosus</name>
    <name type="common">Hydatid tapeworm</name>
    <dbReference type="NCBI Taxonomy" id="6210"/>
    <lineage>
        <taxon>Eukaryota</taxon>
        <taxon>Metazoa</taxon>
        <taxon>Spiralia</taxon>
        <taxon>Lophotrochozoa</taxon>
        <taxon>Platyhelminthes</taxon>
        <taxon>Cestoda</taxon>
        <taxon>Eucestoda</taxon>
        <taxon>Cyclophyllidea</taxon>
        <taxon>Taeniidae</taxon>
        <taxon>Echinococcus</taxon>
        <taxon>Echinococcus granulosus group</taxon>
    </lineage>
</organism>
<dbReference type="AlphaFoldDB" id="W6U113"/>
<gene>
    <name evidence="2" type="ORF">EGR_10409</name>
</gene>
<dbReference type="EMBL" id="APAU02000217">
    <property type="protein sequence ID" value="EUB54728.1"/>
    <property type="molecule type" value="Genomic_DNA"/>
</dbReference>
<evidence type="ECO:0000313" key="3">
    <source>
        <dbReference type="Proteomes" id="UP000019149"/>
    </source>
</evidence>
<keyword evidence="1" id="KW-1133">Transmembrane helix</keyword>
<feature type="transmembrane region" description="Helical" evidence="1">
    <location>
        <begin position="58"/>
        <end position="81"/>
    </location>
</feature>
<dbReference type="KEGG" id="egl:EGR_10409"/>
<keyword evidence="1" id="KW-0472">Membrane</keyword>
<dbReference type="GeneID" id="36346124"/>
<proteinExistence type="predicted"/>
<keyword evidence="1" id="KW-0812">Transmembrane</keyword>
<name>W6U113_ECHGR</name>
<evidence type="ECO:0000313" key="2">
    <source>
        <dbReference type="EMBL" id="EUB54728.1"/>
    </source>
</evidence>
<dbReference type="RefSeq" id="XP_024345924.1">
    <property type="nucleotide sequence ID" value="XM_024499658.1"/>
</dbReference>
<reference evidence="2 3" key="1">
    <citation type="journal article" date="2013" name="Nat. Genet.">
        <title>The genome of the hydatid tapeworm Echinococcus granulosus.</title>
        <authorList>
            <person name="Zheng H."/>
            <person name="Zhang W."/>
            <person name="Zhang L."/>
            <person name="Zhang Z."/>
            <person name="Li J."/>
            <person name="Lu G."/>
            <person name="Zhu Y."/>
            <person name="Wang Y."/>
            <person name="Huang Y."/>
            <person name="Liu J."/>
            <person name="Kang H."/>
            <person name="Chen J."/>
            <person name="Wang L."/>
            <person name="Chen A."/>
            <person name="Yu S."/>
            <person name="Gao Z."/>
            <person name="Jin L."/>
            <person name="Gu W."/>
            <person name="Wang Z."/>
            <person name="Zhao L."/>
            <person name="Shi B."/>
            <person name="Wen H."/>
            <person name="Lin R."/>
            <person name="Jones M.K."/>
            <person name="Brejova B."/>
            <person name="Vinar T."/>
            <person name="Zhao G."/>
            <person name="McManus D.P."/>
            <person name="Chen Z."/>
            <person name="Zhou Y."/>
            <person name="Wang S."/>
        </authorList>
    </citation>
    <scope>NUCLEOTIDE SEQUENCE [LARGE SCALE GENOMIC DNA]</scope>
</reference>
<evidence type="ECO:0000256" key="1">
    <source>
        <dbReference type="SAM" id="Phobius"/>
    </source>
</evidence>
<dbReference type="Proteomes" id="UP000019149">
    <property type="component" value="Unassembled WGS sequence"/>
</dbReference>
<feature type="transmembrane region" description="Helical" evidence="1">
    <location>
        <begin position="21"/>
        <end position="38"/>
    </location>
</feature>
<comment type="caution">
    <text evidence="2">The sequence shown here is derived from an EMBL/GenBank/DDBJ whole genome shotgun (WGS) entry which is preliminary data.</text>
</comment>
<dbReference type="CTD" id="36346124"/>
<sequence length="139" mass="16094">MVAFMRFVMIVRMIQMVHRSLIAIAVVGIILVNLYQSLKKKLLFVAVEALYFKEGNYFNVSIAVPCIYFLPMSVRTFFAICHIHIEAKQKYKGDVEYNFQTGIKLQSKNLQIFRLNFNLTIKVSFSLVSTSHRSFTINS</sequence>
<protein>
    <submittedName>
        <fullName evidence="2">Uncharacterized protein</fullName>
    </submittedName>
</protein>